<organism evidence="3 4">
    <name type="scientific">Actinomyces ruminicola</name>
    <dbReference type="NCBI Taxonomy" id="332524"/>
    <lineage>
        <taxon>Bacteria</taxon>
        <taxon>Bacillati</taxon>
        <taxon>Actinomycetota</taxon>
        <taxon>Actinomycetes</taxon>
        <taxon>Actinomycetales</taxon>
        <taxon>Actinomycetaceae</taxon>
        <taxon>Actinomyces</taxon>
    </lineage>
</organism>
<feature type="compositionally biased region" description="Polar residues" evidence="1">
    <location>
        <begin position="1"/>
        <end position="10"/>
    </location>
</feature>
<dbReference type="RefSeq" id="WP_092534845.1">
    <property type="nucleotide sequence ID" value="NZ_FNIM01000005.1"/>
</dbReference>
<keyword evidence="4" id="KW-1185">Reference proteome</keyword>
<accession>A0A1H0BUB4</accession>
<gene>
    <name evidence="3" type="ORF">SAMN05216355_10511</name>
</gene>
<evidence type="ECO:0000256" key="2">
    <source>
        <dbReference type="SAM" id="Phobius"/>
    </source>
</evidence>
<sequence length="548" mass="56657">MSENTVVNQPESGSAGAAPRRSRRAMREAERAAEREAYLTGQQPLLTRREMRRLRQEAEALQQALEAGEITPEQARALQDPLADQPVIQAPAHEATGHHTAPATPVDGVPAEQSPTATPATAETPAEPDLEAETPVEAEAPAEPDLEAETPVEAEAPAEPDLEAETPVEAEAPAEPDLEAETPVEAEAPADEAPTPLAEETEAVTQPEGAPSAQVPVVIPSPEAPATGQAAEDENAEITPATDEGADAAPAAGVPGAASPQVAGTRLTDAQMEEISALPTGVLEAVDAPIAAETTESAEPRPVPTRRSLRHRRASDDGRNAEEQLETAGTRQPSPAAVGGDGTDTGELPVQSAEQVAEQEQQDGAGTPSEEAEAAAPTRRPIVRIPAAAQGVRTVDTDTGELSAVQPVIQPDAALQVSQQSGSDLREETDGIDDTEAQPDAVEIYDGIDNPQWPSLDAAESAASDDAVETVAATTPAAAVEDTDERVAAAPGKAQGGSGPGRILLVILLAVVLALVVLAVLWYLDNSGAISIFSQSTEAIETWTRLVI</sequence>
<feature type="compositionally biased region" description="Low complexity" evidence="1">
    <location>
        <begin position="350"/>
        <end position="359"/>
    </location>
</feature>
<feature type="compositionally biased region" description="Acidic residues" evidence="1">
    <location>
        <begin position="126"/>
        <end position="190"/>
    </location>
</feature>
<dbReference type="STRING" id="332524.SAMN04487766_10768"/>
<feature type="region of interest" description="Disordered" evidence="1">
    <location>
        <begin position="288"/>
        <end position="395"/>
    </location>
</feature>
<dbReference type="Proteomes" id="UP000198541">
    <property type="component" value="Unassembled WGS sequence"/>
</dbReference>
<evidence type="ECO:0000256" key="1">
    <source>
        <dbReference type="SAM" id="MobiDB-lite"/>
    </source>
</evidence>
<feature type="compositionally biased region" description="Basic and acidic residues" evidence="1">
    <location>
        <begin position="25"/>
        <end position="37"/>
    </location>
</feature>
<evidence type="ECO:0000313" key="3">
    <source>
        <dbReference type="EMBL" id="SDN49195.1"/>
    </source>
</evidence>
<reference evidence="4" key="1">
    <citation type="submission" date="2016-10" db="EMBL/GenBank/DDBJ databases">
        <authorList>
            <person name="Varghese N."/>
            <person name="Submissions S."/>
        </authorList>
    </citation>
    <scope>NUCLEOTIDE SEQUENCE [LARGE SCALE GENOMIC DNA]</scope>
    <source>
        <strain evidence="4">DSM 27982</strain>
    </source>
</reference>
<keyword evidence="2" id="KW-1133">Transmembrane helix</keyword>
<keyword evidence="2" id="KW-0472">Membrane</keyword>
<dbReference type="EMBL" id="FNIM01000005">
    <property type="protein sequence ID" value="SDN49195.1"/>
    <property type="molecule type" value="Genomic_DNA"/>
</dbReference>
<feature type="compositionally biased region" description="Low complexity" evidence="1">
    <location>
        <begin position="110"/>
        <end position="125"/>
    </location>
</feature>
<feature type="compositionally biased region" description="Low complexity" evidence="1">
    <location>
        <begin position="239"/>
        <end position="264"/>
    </location>
</feature>
<name>A0A1H0BUB4_9ACTO</name>
<dbReference type="AlphaFoldDB" id="A0A1H0BUB4"/>
<feature type="region of interest" description="Disordered" evidence="1">
    <location>
        <begin position="1"/>
        <end position="46"/>
    </location>
</feature>
<evidence type="ECO:0000313" key="4">
    <source>
        <dbReference type="Proteomes" id="UP000198541"/>
    </source>
</evidence>
<feature type="region of interest" description="Disordered" evidence="1">
    <location>
        <begin position="65"/>
        <end position="273"/>
    </location>
</feature>
<keyword evidence="2" id="KW-0812">Transmembrane</keyword>
<feature type="transmembrane region" description="Helical" evidence="2">
    <location>
        <begin position="503"/>
        <end position="524"/>
    </location>
</feature>
<proteinExistence type="predicted"/>
<feature type="region of interest" description="Disordered" evidence="1">
    <location>
        <begin position="414"/>
        <end position="435"/>
    </location>
</feature>
<protein>
    <submittedName>
        <fullName evidence="3">Uncharacterized protein</fullName>
    </submittedName>
</protein>